<gene>
    <name evidence="1" type="ORF">LOK49_LG06G00505</name>
</gene>
<dbReference type="EMBL" id="CM045762">
    <property type="protein sequence ID" value="KAI8011310.1"/>
    <property type="molecule type" value="Genomic_DNA"/>
</dbReference>
<reference evidence="1 2" key="1">
    <citation type="journal article" date="2022" name="Plant J.">
        <title>Chromosome-level genome of Camellia lanceoleosa provides a valuable resource for understanding genome evolution and self-incompatibility.</title>
        <authorList>
            <person name="Gong W."/>
            <person name="Xiao S."/>
            <person name="Wang L."/>
            <person name="Liao Z."/>
            <person name="Chang Y."/>
            <person name="Mo W."/>
            <person name="Hu G."/>
            <person name="Li W."/>
            <person name="Zhao G."/>
            <person name="Zhu H."/>
            <person name="Hu X."/>
            <person name="Ji K."/>
            <person name="Xiang X."/>
            <person name="Song Q."/>
            <person name="Yuan D."/>
            <person name="Jin S."/>
            <person name="Zhang L."/>
        </authorList>
    </citation>
    <scope>NUCLEOTIDE SEQUENCE [LARGE SCALE GENOMIC DNA]</scope>
    <source>
        <strain evidence="1">SQ_2022a</strain>
    </source>
</reference>
<comment type="caution">
    <text evidence="1">The sequence shown here is derived from an EMBL/GenBank/DDBJ whole genome shotgun (WGS) entry which is preliminary data.</text>
</comment>
<name>A0ACC0HFU2_9ERIC</name>
<dbReference type="Proteomes" id="UP001060215">
    <property type="component" value="Chromosome 5"/>
</dbReference>
<sequence length="170" mass="19889">MMGVGWWWRKWGGGFLEITNSLGFKINWLGKIGCGLSSEKIGFLEEFESGCRKSDCWSRQNKGRDLWRLGLPEAERRERICCLESRGESKVCLRVFKYGDGWVHLDPCEGIYDNPLLYEKGWKKNLNSVIAFAKDGVYDVTKRYSRKWHEVLALEKHYYGAHPRLLFSRT</sequence>
<evidence type="ECO:0000313" key="2">
    <source>
        <dbReference type="Proteomes" id="UP001060215"/>
    </source>
</evidence>
<keyword evidence="2" id="KW-1185">Reference proteome</keyword>
<evidence type="ECO:0000313" key="1">
    <source>
        <dbReference type="EMBL" id="KAI8011310.1"/>
    </source>
</evidence>
<proteinExistence type="predicted"/>
<protein>
    <submittedName>
        <fullName evidence="1">Peptide-N(4)-(N-acetyl-beta-glucosaminyl)asparagine amidase</fullName>
    </submittedName>
</protein>
<organism evidence="1 2">
    <name type="scientific">Camellia lanceoleosa</name>
    <dbReference type="NCBI Taxonomy" id="1840588"/>
    <lineage>
        <taxon>Eukaryota</taxon>
        <taxon>Viridiplantae</taxon>
        <taxon>Streptophyta</taxon>
        <taxon>Embryophyta</taxon>
        <taxon>Tracheophyta</taxon>
        <taxon>Spermatophyta</taxon>
        <taxon>Magnoliopsida</taxon>
        <taxon>eudicotyledons</taxon>
        <taxon>Gunneridae</taxon>
        <taxon>Pentapetalae</taxon>
        <taxon>asterids</taxon>
        <taxon>Ericales</taxon>
        <taxon>Theaceae</taxon>
        <taxon>Camellia</taxon>
    </lineage>
</organism>
<accession>A0ACC0HFU2</accession>